<comment type="caution">
    <text evidence="8">The sequence shown here is derived from an EMBL/GenBank/DDBJ whole genome shotgun (WGS) entry which is preliminary data.</text>
</comment>
<dbReference type="InterPro" id="IPR041373">
    <property type="entry name" value="RT_RNaseH"/>
</dbReference>
<accession>A0AAW2P872</accession>
<evidence type="ECO:0000256" key="2">
    <source>
        <dbReference type="ARBA" id="ARBA00022695"/>
    </source>
</evidence>
<keyword evidence="6" id="KW-0695">RNA-directed DNA polymerase</keyword>
<evidence type="ECO:0000313" key="8">
    <source>
        <dbReference type="EMBL" id="KAL0352250.1"/>
    </source>
</evidence>
<keyword evidence="2" id="KW-0548">Nucleotidyltransferase</keyword>
<dbReference type="InterPro" id="IPR012337">
    <property type="entry name" value="RNaseH-like_sf"/>
</dbReference>
<evidence type="ECO:0000259" key="7">
    <source>
        <dbReference type="Pfam" id="PF17917"/>
    </source>
</evidence>
<dbReference type="AlphaFoldDB" id="A0AAW2P872"/>
<dbReference type="EMBL" id="JACGWM010000009">
    <property type="protein sequence ID" value="KAL0352250.1"/>
    <property type="molecule type" value="Genomic_DNA"/>
</dbReference>
<protein>
    <recommendedName>
        <fullName evidence="7">Reverse transcriptase RNase H-like domain-containing protein</fullName>
    </recommendedName>
</protein>
<gene>
    <name evidence="8" type="ORF">Scaly_1613700</name>
</gene>
<keyword evidence="3" id="KW-0540">Nuclease</keyword>
<organism evidence="8">
    <name type="scientific">Sesamum calycinum</name>
    <dbReference type="NCBI Taxonomy" id="2727403"/>
    <lineage>
        <taxon>Eukaryota</taxon>
        <taxon>Viridiplantae</taxon>
        <taxon>Streptophyta</taxon>
        <taxon>Embryophyta</taxon>
        <taxon>Tracheophyta</taxon>
        <taxon>Spermatophyta</taxon>
        <taxon>Magnoliopsida</taxon>
        <taxon>eudicotyledons</taxon>
        <taxon>Gunneridae</taxon>
        <taxon>Pentapetalae</taxon>
        <taxon>asterids</taxon>
        <taxon>lamiids</taxon>
        <taxon>Lamiales</taxon>
        <taxon>Pedaliaceae</taxon>
        <taxon>Sesamum</taxon>
    </lineage>
</organism>
<name>A0AAW2P872_9LAMI</name>
<evidence type="ECO:0000256" key="4">
    <source>
        <dbReference type="ARBA" id="ARBA00022759"/>
    </source>
</evidence>
<evidence type="ECO:0000256" key="1">
    <source>
        <dbReference type="ARBA" id="ARBA00022679"/>
    </source>
</evidence>
<dbReference type="GO" id="GO:0003676">
    <property type="term" value="F:nucleic acid binding"/>
    <property type="evidence" value="ECO:0007669"/>
    <property type="project" value="InterPro"/>
</dbReference>
<dbReference type="GO" id="GO:0003964">
    <property type="term" value="F:RNA-directed DNA polymerase activity"/>
    <property type="evidence" value="ECO:0007669"/>
    <property type="project" value="UniProtKB-KW"/>
</dbReference>
<dbReference type="SUPFAM" id="SSF56672">
    <property type="entry name" value="DNA/RNA polymerases"/>
    <property type="match status" value="1"/>
</dbReference>
<proteinExistence type="predicted"/>
<dbReference type="PANTHER" id="PTHR48475">
    <property type="entry name" value="RIBONUCLEASE H"/>
    <property type="match status" value="1"/>
</dbReference>
<dbReference type="Gene3D" id="3.30.420.10">
    <property type="entry name" value="Ribonuclease H-like superfamily/Ribonuclease H"/>
    <property type="match status" value="2"/>
</dbReference>
<sequence length="336" mass="38158">MAQANKEGKEKALYYLNRTLTKNKMKYSPVEKVCLALFYAIKKLTHYFEAYSIKLISLADPVKFVMSRHVLSERFAKWSIVFNQYEIDYVFQKVVKGQALANFLADHPMPTEWEMSDDFPDDDIFSIEILLAWTMFFDGARYLPALLERRGSSSSHSRSLSGSLWRTSIWSEAPPYNQKNGILLANYGQGLPGGLDVVGPITPKSSIGHIYILAATDYFLKWAEAVPLKEVKKETVVHFIHVNINFRYGVPQYISSLTMEDLLVNGLAKAVNKTFCNLLKKVVSKLKRDCHEKIGEALWMYQTTHRTATQSTPYSLVHGVEAVLLESQIPSLCIAI</sequence>
<dbReference type="GO" id="GO:0004519">
    <property type="term" value="F:endonuclease activity"/>
    <property type="evidence" value="ECO:0007669"/>
    <property type="project" value="UniProtKB-KW"/>
</dbReference>
<dbReference type="SUPFAM" id="SSF53098">
    <property type="entry name" value="Ribonuclease H-like"/>
    <property type="match status" value="1"/>
</dbReference>
<keyword evidence="5" id="KW-0378">Hydrolase</keyword>
<evidence type="ECO:0000256" key="5">
    <source>
        <dbReference type="ARBA" id="ARBA00022801"/>
    </source>
</evidence>
<dbReference type="PANTHER" id="PTHR48475:SF1">
    <property type="entry name" value="RNASE H TYPE-1 DOMAIN-CONTAINING PROTEIN"/>
    <property type="match status" value="1"/>
</dbReference>
<evidence type="ECO:0000256" key="6">
    <source>
        <dbReference type="ARBA" id="ARBA00022918"/>
    </source>
</evidence>
<dbReference type="InterPro" id="IPR036397">
    <property type="entry name" value="RNaseH_sf"/>
</dbReference>
<keyword evidence="1" id="KW-0808">Transferase</keyword>
<dbReference type="GO" id="GO:0016787">
    <property type="term" value="F:hydrolase activity"/>
    <property type="evidence" value="ECO:0007669"/>
    <property type="project" value="UniProtKB-KW"/>
</dbReference>
<dbReference type="InterPro" id="IPR043502">
    <property type="entry name" value="DNA/RNA_pol_sf"/>
</dbReference>
<dbReference type="Pfam" id="PF17917">
    <property type="entry name" value="RT_RNaseH"/>
    <property type="match status" value="1"/>
</dbReference>
<keyword evidence="4" id="KW-0255">Endonuclease</keyword>
<reference evidence="8" key="2">
    <citation type="journal article" date="2024" name="Plant">
        <title>Genomic evolution and insights into agronomic trait innovations of Sesamum species.</title>
        <authorList>
            <person name="Miao H."/>
            <person name="Wang L."/>
            <person name="Qu L."/>
            <person name="Liu H."/>
            <person name="Sun Y."/>
            <person name="Le M."/>
            <person name="Wang Q."/>
            <person name="Wei S."/>
            <person name="Zheng Y."/>
            <person name="Lin W."/>
            <person name="Duan Y."/>
            <person name="Cao H."/>
            <person name="Xiong S."/>
            <person name="Wang X."/>
            <person name="Wei L."/>
            <person name="Li C."/>
            <person name="Ma Q."/>
            <person name="Ju M."/>
            <person name="Zhao R."/>
            <person name="Li G."/>
            <person name="Mu C."/>
            <person name="Tian Q."/>
            <person name="Mei H."/>
            <person name="Zhang T."/>
            <person name="Gao T."/>
            <person name="Zhang H."/>
        </authorList>
    </citation>
    <scope>NUCLEOTIDE SEQUENCE</scope>
    <source>
        <strain evidence="8">KEN8</strain>
    </source>
</reference>
<feature type="domain" description="Reverse transcriptase RNase H-like" evidence="7">
    <location>
        <begin position="2"/>
        <end position="85"/>
    </location>
</feature>
<reference evidence="8" key="1">
    <citation type="submission" date="2020-06" db="EMBL/GenBank/DDBJ databases">
        <authorList>
            <person name="Li T."/>
            <person name="Hu X."/>
            <person name="Zhang T."/>
            <person name="Song X."/>
            <person name="Zhang H."/>
            <person name="Dai N."/>
            <person name="Sheng W."/>
            <person name="Hou X."/>
            <person name="Wei L."/>
        </authorList>
    </citation>
    <scope>NUCLEOTIDE SEQUENCE</scope>
    <source>
        <strain evidence="8">KEN8</strain>
        <tissue evidence="8">Leaf</tissue>
    </source>
</reference>
<evidence type="ECO:0000256" key="3">
    <source>
        <dbReference type="ARBA" id="ARBA00022722"/>
    </source>
</evidence>